<protein>
    <submittedName>
        <fullName evidence="1">GRF zinc finger containing protein</fullName>
    </submittedName>
</protein>
<feature type="non-terminal residue" evidence="1">
    <location>
        <position position="1"/>
    </location>
</feature>
<dbReference type="OrthoDB" id="923386at2759"/>
<dbReference type="Proteomes" id="UP000325081">
    <property type="component" value="Unassembled WGS sequence"/>
</dbReference>
<dbReference type="AlphaFoldDB" id="A0A5A7Q278"/>
<organism evidence="1 2">
    <name type="scientific">Striga asiatica</name>
    <name type="common">Asiatic witchweed</name>
    <name type="synonym">Buchnera asiatica</name>
    <dbReference type="NCBI Taxonomy" id="4170"/>
    <lineage>
        <taxon>Eukaryota</taxon>
        <taxon>Viridiplantae</taxon>
        <taxon>Streptophyta</taxon>
        <taxon>Embryophyta</taxon>
        <taxon>Tracheophyta</taxon>
        <taxon>Spermatophyta</taxon>
        <taxon>Magnoliopsida</taxon>
        <taxon>eudicotyledons</taxon>
        <taxon>Gunneridae</taxon>
        <taxon>Pentapetalae</taxon>
        <taxon>asterids</taxon>
        <taxon>lamiids</taxon>
        <taxon>Lamiales</taxon>
        <taxon>Orobanchaceae</taxon>
        <taxon>Buchnereae</taxon>
        <taxon>Striga</taxon>
    </lineage>
</organism>
<accession>A0A5A7Q278</accession>
<name>A0A5A7Q278_STRAF</name>
<dbReference type="EMBL" id="BKCP01005605">
    <property type="protein sequence ID" value="GER39243.1"/>
    <property type="molecule type" value="Genomic_DNA"/>
</dbReference>
<gene>
    <name evidence="1" type="ORF">STAS_15844</name>
</gene>
<comment type="caution">
    <text evidence="1">The sequence shown here is derived from an EMBL/GenBank/DDBJ whole genome shotgun (WGS) entry which is preliminary data.</text>
</comment>
<evidence type="ECO:0000313" key="1">
    <source>
        <dbReference type="EMBL" id="GER39243.1"/>
    </source>
</evidence>
<keyword evidence="2" id="KW-1185">Reference proteome</keyword>
<reference evidence="2" key="1">
    <citation type="journal article" date="2019" name="Curr. Biol.">
        <title>Genome Sequence of Striga asiatica Provides Insight into the Evolution of Plant Parasitism.</title>
        <authorList>
            <person name="Yoshida S."/>
            <person name="Kim S."/>
            <person name="Wafula E.K."/>
            <person name="Tanskanen J."/>
            <person name="Kim Y.M."/>
            <person name="Honaas L."/>
            <person name="Yang Z."/>
            <person name="Spallek T."/>
            <person name="Conn C.E."/>
            <person name="Ichihashi Y."/>
            <person name="Cheong K."/>
            <person name="Cui S."/>
            <person name="Der J.P."/>
            <person name="Gundlach H."/>
            <person name="Jiao Y."/>
            <person name="Hori C."/>
            <person name="Ishida J.K."/>
            <person name="Kasahara H."/>
            <person name="Kiba T."/>
            <person name="Kim M.S."/>
            <person name="Koo N."/>
            <person name="Laohavisit A."/>
            <person name="Lee Y.H."/>
            <person name="Lumba S."/>
            <person name="McCourt P."/>
            <person name="Mortimer J.C."/>
            <person name="Mutuku J.M."/>
            <person name="Nomura T."/>
            <person name="Sasaki-Sekimoto Y."/>
            <person name="Seto Y."/>
            <person name="Wang Y."/>
            <person name="Wakatake T."/>
            <person name="Sakakibara H."/>
            <person name="Demura T."/>
            <person name="Yamaguchi S."/>
            <person name="Yoneyama K."/>
            <person name="Manabe R.I."/>
            <person name="Nelson D.C."/>
            <person name="Schulman A.H."/>
            <person name="Timko M.P."/>
            <person name="dePamphilis C.W."/>
            <person name="Choi D."/>
            <person name="Shirasu K."/>
        </authorList>
    </citation>
    <scope>NUCLEOTIDE SEQUENCE [LARGE SCALE GENOMIC DNA]</scope>
    <source>
        <strain evidence="2">cv. UVA1</strain>
    </source>
</reference>
<evidence type="ECO:0000313" key="2">
    <source>
        <dbReference type="Proteomes" id="UP000325081"/>
    </source>
</evidence>
<proteinExistence type="predicted"/>
<sequence>TSSFCGFFNWLDPEICARAKNIIPGLLAKVNKYEHEIEQYKIKESEAVFRFEVALTKLEDMEKELSAAIVLVKKLKKTIIFYLTIPGVRVHEDGGLVSVDKSYWQYVGEETDHEVFFRWNGFRWYNACVEVFDERTAAEIEMEGGPGTANHELINVDDIESVDDTDDDDME</sequence>